<gene>
    <name evidence="11" type="primary">dnaJ</name>
    <name evidence="15" type="ORF">Rhola_00006170</name>
</gene>
<organism evidence="15 16">
    <name type="scientific">Rhodoluna lacicola</name>
    <dbReference type="NCBI Taxonomy" id="529884"/>
    <lineage>
        <taxon>Bacteria</taxon>
        <taxon>Bacillati</taxon>
        <taxon>Actinomycetota</taxon>
        <taxon>Actinomycetes</taxon>
        <taxon>Micrococcales</taxon>
        <taxon>Microbacteriaceae</taxon>
        <taxon>Luna cluster</taxon>
        <taxon>Luna-1 subcluster</taxon>
        <taxon>Rhodoluna</taxon>
    </lineage>
</organism>
<dbReference type="PANTHER" id="PTHR43096">
    <property type="entry name" value="DNAJ HOMOLOG 1, MITOCHONDRIAL-RELATED"/>
    <property type="match status" value="1"/>
</dbReference>
<dbReference type="InterPro" id="IPR008971">
    <property type="entry name" value="HSP40/DnaJ_pept-bd"/>
</dbReference>
<evidence type="ECO:0000259" key="13">
    <source>
        <dbReference type="PROSITE" id="PS50076"/>
    </source>
</evidence>
<evidence type="ECO:0000256" key="1">
    <source>
        <dbReference type="ARBA" id="ARBA00022490"/>
    </source>
</evidence>
<evidence type="ECO:0000259" key="14">
    <source>
        <dbReference type="PROSITE" id="PS51188"/>
    </source>
</evidence>
<dbReference type="FunFam" id="2.60.260.20:FF:000005">
    <property type="entry name" value="Chaperone protein dnaJ 1, mitochondrial"/>
    <property type="match status" value="1"/>
</dbReference>
<keyword evidence="4 11" id="KW-0677">Repeat</keyword>
<evidence type="ECO:0000256" key="12">
    <source>
        <dbReference type="PROSITE-ProRule" id="PRU00546"/>
    </source>
</evidence>
<feature type="domain" description="CR-type" evidence="14">
    <location>
        <begin position="119"/>
        <end position="201"/>
    </location>
</feature>
<comment type="subcellular location">
    <subcellularLocation>
        <location evidence="11">Cytoplasm</location>
    </subcellularLocation>
</comment>
<accession>A0A060JLF7</accession>
<comment type="caution">
    <text evidence="11">Lacks conserved residue(s) required for the propagation of feature annotation.</text>
</comment>
<keyword evidence="7 11" id="KW-0346">Stress response</keyword>
<comment type="cofactor">
    <cofactor evidence="11">
        <name>Zn(2+)</name>
        <dbReference type="ChEBI" id="CHEBI:29105"/>
    </cofactor>
    <text evidence="11">Binds 2 Zn(2+) ions per monomer.</text>
</comment>
<dbReference type="PROSITE" id="PS51188">
    <property type="entry name" value="ZF_CR"/>
    <property type="match status" value="1"/>
</dbReference>
<feature type="binding site" evidence="11">
    <location>
        <position position="132"/>
    </location>
    <ligand>
        <name>Zn(2+)</name>
        <dbReference type="ChEBI" id="CHEBI:29105"/>
        <label>1</label>
    </ligand>
</feature>
<dbReference type="RefSeq" id="WP_038502262.1">
    <property type="nucleotide sequence ID" value="NZ_CP007490.1"/>
</dbReference>
<dbReference type="Gene3D" id="2.60.260.20">
    <property type="entry name" value="Urease metallochaperone UreE, N-terminal domain"/>
    <property type="match status" value="2"/>
</dbReference>
<dbReference type="InterPro" id="IPR036869">
    <property type="entry name" value="J_dom_sf"/>
</dbReference>
<keyword evidence="6 11" id="KW-0862">Zinc</keyword>
<dbReference type="PROSITE" id="PS00636">
    <property type="entry name" value="DNAJ_1"/>
    <property type="match status" value="1"/>
</dbReference>
<dbReference type="SMART" id="SM00271">
    <property type="entry name" value="DnaJ"/>
    <property type="match status" value="1"/>
</dbReference>
<feature type="zinc finger region" description="CR-type" evidence="12">
    <location>
        <begin position="119"/>
        <end position="201"/>
    </location>
</feature>
<dbReference type="Gene3D" id="1.10.287.110">
    <property type="entry name" value="DnaJ domain"/>
    <property type="match status" value="1"/>
</dbReference>
<dbReference type="GO" id="GO:0005524">
    <property type="term" value="F:ATP binding"/>
    <property type="evidence" value="ECO:0007669"/>
    <property type="project" value="InterPro"/>
</dbReference>
<feature type="binding site" evidence="11">
    <location>
        <position position="149"/>
    </location>
    <ligand>
        <name>Zn(2+)</name>
        <dbReference type="ChEBI" id="CHEBI:29105"/>
        <label>2</label>
    </ligand>
</feature>
<evidence type="ECO:0000256" key="5">
    <source>
        <dbReference type="ARBA" id="ARBA00022771"/>
    </source>
</evidence>
<dbReference type="Gene3D" id="2.10.230.10">
    <property type="entry name" value="Heat shock protein DnaJ, cysteine-rich domain"/>
    <property type="match status" value="1"/>
</dbReference>
<dbReference type="CDD" id="cd06257">
    <property type="entry name" value="DnaJ"/>
    <property type="match status" value="1"/>
</dbReference>
<dbReference type="Pfam" id="PF00226">
    <property type="entry name" value="DnaJ"/>
    <property type="match status" value="1"/>
</dbReference>
<comment type="similarity">
    <text evidence="9 11">Belongs to the DnaJ family.</text>
</comment>
<keyword evidence="5 11" id="KW-0863">Zinc-finger</keyword>
<evidence type="ECO:0000256" key="6">
    <source>
        <dbReference type="ARBA" id="ARBA00022833"/>
    </source>
</evidence>
<sequence>MADHYEALGVARDASEEQIKKAYRKLARELHPDVNPAPEAQERFKAVTHAYEVLSDANSRRQYDMGGQDPFGGAGFGGFGDIFDTFFGGGGSRGPRSRAERGQDALIRIDLSLEEVVFGVTKSVAVDTAVLCETCQGSCCRPGSSMATCDICGGSGQIQRQVRSLLGNVVTSQPCGTCRGYGQVIPEPCIDCRGQGRVRARRNIDLNIPAGVEDGLRLQLAGQGEVGFAGGPNGDLYVDMSVKEDDVFGRQGDDLTCVLEVPLHDAVLGSLAKIQTFDGEVEIEVEPGSQTGEVITVRGKGVQHLRSSGRGDLKIKLQVITPSKLDSKQKELFRSLASLRKDDVIRLARATHGRFSGKKKN</sequence>
<evidence type="ECO:0000256" key="4">
    <source>
        <dbReference type="ARBA" id="ARBA00022737"/>
    </source>
</evidence>
<feature type="binding site" evidence="11">
    <location>
        <position position="152"/>
    </location>
    <ligand>
        <name>Zn(2+)</name>
        <dbReference type="ChEBI" id="CHEBI:29105"/>
        <label>2</label>
    </ligand>
</feature>
<dbReference type="AlphaFoldDB" id="A0A060JLF7"/>
<feature type="binding site" evidence="11">
    <location>
        <position position="189"/>
    </location>
    <ligand>
        <name>Zn(2+)</name>
        <dbReference type="ChEBI" id="CHEBI:29105"/>
        <label>1</label>
    </ligand>
</feature>
<evidence type="ECO:0000256" key="10">
    <source>
        <dbReference type="ARBA" id="ARBA00067609"/>
    </source>
</evidence>
<keyword evidence="2 11" id="KW-0235">DNA replication</keyword>
<evidence type="ECO:0000313" key="15">
    <source>
        <dbReference type="EMBL" id="AIC47428.1"/>
    </source>
</evidence>
<name>A0A060JLF7_9MICO</name>
<dbReference type="OrthoDB" id="9779889at2"/>
<dbReference type="InterPro" id="IPR002939">
    <property type="entry name" value="DnaJ_C"/>
</dbReference>
<evidence type="ECO:0000256" key="7">
    <source>
        <dbReference type="ARBA" id="ARBA00023016"/>
    </source>
</evidence>
<dbReference type="InterPro" id="IPR012724">
    <property type="entry name" value="DnaJ"/>
</dbReference>
<dbReference type="Pfam" id="PF00684">
    <property type="entry name" value="DnaJ_CXXCXGXG"/>
    <property type="match status" value="1"/>
</dbReference>
<keyword evidence="8 11" id="KW-0143">Chaperone</keyword>
<dbReference type="SUPFAM" id="SSF57938">
    <property type="entry name" value="DnaJ/Hsp40 cysteine-rich domain"/>
    <property type="match status" value="1"/>
</dbReference>
<proteinExistence type="inferred from homology"/>
<feature type="domain" description="J" evidence="13">
    <location>
        <begin position="3"/>
        <end position="67"/>
    </location>
</feature>
<evidence type="ECO:0000256" key="9">
    <source>
        <dbReference type="ARBA" id="ARBA00061004"/>
    </source>
</evidence>
<dbReference type="EMBL" id="CP007490">
    <property type="protein sequence ID" value="AIC47428.1"/>
    <property type="molecule type" value="Genomic_DNA"/>
</dbReference>
<dbReference type="NCBIfam" id="NF008035">
    <property type="entry name" value="PRK10767.1"/>
    <property type="match status" value="1"/>
</dbReference>
<dbReference type="GO" id="GO:0042026">
    <property type="term" value="P:protein refolding"/>
    <property type="evidence" value="ECO:0007669"/>
    <property type="project" value="TreeGrafter"/>
</dbReference>
<dbReference type="SUPFAM" id="SSF46565">
    <property type="entry name" value="Chaperone J-domain"/>
    <property type="match status" value="1"/>
</dbReference>
<feature type="binding site" evidence="11">
    <location>
        <position position="135"/>
    </location>
    <ligand>
        <name>Zn(2+)</name>
        <dbReference type="ChEBI" id="CHEBI:29105"/>
        <label>1</label>
    </ligand>
</feature>
<dbReference type="PRINTS" id="PR00625">
    <property type="entry name" value="JDOMAIN"/>
</dbReference>
<dbReference type="FunFam" id="2.10.230.10:FF:000002">
    <property type="entry name" value="Molecular chaperone DnaJ"/>
    <property type="match status" value="1"/>
</dbReference>
<dbReference type="HAMAP" id="MF_01152">
    <property type="entry name" value="DnaJ"/>
    <property type="match status" value="1"/>
</dbReference>
<keyword evidence="3 11" id="KW-0479">Metal-binding</keyword>
<evidence type="ECO:0000256" key="11">
    <source>
        <dbReference type="HAMAP-Rule" id="MF_01152"/>
    </source>
</evidence>
<dbReference type="PATRIC" id="fig|529884.3.peg.589"/>
<feature type="binding site" evidence="11">
    <location>
        <position position="175"/>
    </location>
    <ligand>
        <name>Zn(2+)</name>
        <dbReference type="ChEBI" id="CHEBI:29105"/>
        <label>2</label>
    </ligand>
</feature>
<dbReference type="PANTHER" id="PTHR43096:SF48">
    <property type="entry name" value="CHAPERONE PROTEIN DNAJ"/>
    <property type="match status" value="1"/>
</dbReference>
<dbReference type="HOGENOM" id="CLU_017633_0_7_11"/>
<dbReference type="GO" id="GO:0008270">
    <property type="term" value="F:zinc ion binding"/>
    <property type="evidence" value="ECO:0007669"/>
    <property type="project" value="UniProtKB-UniRule"/>
</dbReference>
<dbReference type="Pfam" id="PF01556">
    <property type="entry name" value="DnaJ_C"/>
    <property type="match status" value="1"/>
</dbReference>
<evidence type="ECO:0000256" key="3">
    <source>
        <dbReference type="ARBA" id="ARBA00022723"/>
    </source>
</evidence>
<dbReference type="InterPro" id="IPR001305">
    <property type="entry name" value="HSP_DnaJ_Cys-rich_dom"/>
</dbReference>
<comment type="function">
    <text evidence="11">Participates actively in the response to hyperosmotic and heat shock by preventing the aggregation of stress-denatured proteins and by disaggregating proteins, also in an autonomous, DnaK-independent fashion. Unfolded proteins bind initially to DnaJ; upon interaction with the DnaJ-bound protein, DnaK hydrolyzes its bound ATP, resulting in the formation of a stable complex. GrpE releases ADP from DnaK; ATP binding to DnaK triggers the release of the substrate protein, thus completing the reaction cycle. Several rounds of ATP-dependent interactions between DnaJ, DnaK and GrpE are required for fully efficient folding. Also involved, together with DnaK and GrpE, in the DNA replication of plasmids through activation of initiation proteins.</text>
</comment>
<feature type="binding site" evidence="11">
    <location>
        <position position="178"/>
    </location>
    <ligand>
        <name>Zn(2+)</name>
        <dbReference type="ChEBI" id="CHEBI:29105"/>
        <label>2</label>
    </ligand>
</feature>
<dbReference type="PROSITE" id="PS50076">
    <property type="entry name" value="DNAJ_2"/>
    <property type="match status" value="1"/>
</dbReference>
<comment type="subunit">
    <text evidence="11">Homodimer.</text>
</comment>
<keyword evidence="16" id="KW-1185">Reference proteome</keyword>
<dbReference type="InterPro" id="IPR001623">
    <property type="entry name" value="DnaJ_domain"/>
</dbReference>
<evidence type="ECO:0000256" key="2">
    <source>
        <dbReference type="ARBA" id="ARBA00022705"/>
    </source>
</evidence>
<protein>
    <recommendedName>
        <fullName evidence="10 11">Chaperone protein DnaJ</fullName>
    </recommendedName>
</protein>
<dbReference type="SUPFAM" id="SSF49493">
    <property type="entry name" value="HSP40/DnaJ peptide-binding domain"/>
    <property type="match status" value="2"/>
</dbReference>
<evidence type="ECO:0000313" key="16">
    <source>
        <dbReference type="Proteomes" id="UP000067708"/>
    </source>
</evidence>
<dbReference type="GO" id="GO:0006260">
    <property type="term" value="P:DNA replication"/>
    <property type="evidence" value="ECO:0007669"/>
    <property type="project" value="UniProtKB-KW"/>
</dbReference>
<reference evidence="15 16" key="1">
    <citation type="journal article" date="2014" name="Int. J. Syst. Evol. Microbiol.">
        <title>Rhodoluna lacicola gen. nov., sp. nov., a planktonic freshwater bacterium with stream-lined genome.</title>
        <authorList>
            <person name="Hahn M."/>
            <person name="Schmidt J."/>
            <person name="Taipale S.J."/>
            <person name="Doolittle W.F."/>
            <person name="Koll U."/>
        </authorList>
    </citation>
    <scope>NUCLEOTIDE SEQUENCE [LARGE SCALE GENOMIC DNA]</scope>
    <source>
        <strain evidence="15 16">MWH-Ta8</strain>
    </source>
</reference>
<evidence type="ECO:0000256" key="8">
    <source>
        <dbReference type="ARBA" id="ARBA00023186"/>
    </source>
</evidence>
<dbReference type="eggNOG" id="COG0484">
    <property type="taxonomic scope" value="Bacteria"/>
</dbReference>
<dbReference type="GO" id="GO:0031072">
    <property type="term" value="F:heat shock protein binding"/>
    <property type="evidence" value="ECO:0007669"/>
    <property type="project" value="InterPro"/>
</dbReference>
<dbReference type="GO" id="GO:0051082">
    <property type="term" value="F:unfolded protein binding"/>
    <property type="evidence" value="ECO:0007669"/>
    <property type="project" value="UniProtKB-UniRule"/>
</dbReference>
<dbReference type="Proteomes" id="UP000067708">
    <property type="component" value="Chromosome"/>
</dbReference>
<dbReference type="InterPro" id="IPR018253">
    <property type="entry name" value="DnaJ_domain_CS"/>
</dbReference>
<dbReference type="InterPro" id="IPR036410">
    <property type="entry name" value="HSP_DnaJ_Cys-rich_dom_sf"/>
</dbReference>
<dbReference type="STRING" id="529884.Rhola_00006170"/>
<comment type="domain">
    <text evidence="11">The J domain is necessary and sufficient to stimulate DnaK ATPase activity. Zinc center 1 plays an important role in the autonomous, DnaK-independent chaperone activity of DnaJ. Zinc center 2 is essential for interaction with DnaK and for DnaJ activity.</text>
</comment>
<dbReference type="KEGG" id="rla:Rhola_00006170"/>
<keyword evidence="1 11" id="KW-0963">Cytoplasm</keyword>
<feature type="binding site" evidence="11">
    <location>
        <position position="192"/>
    </location>
    <ligand>
        <name>Zn(2+)</name>
        <dbReference type="ChEBI" id="CHEBI:29105"/>
        <label>1</label>
    </ligand>
</feature>
<dbReference type="CDD" id="cd10747">
    <property type="entry name" value="DnaJ_C"/>
    <property type="match status" value="1"/>
</dbReference>
<dbReference type="GO" id="GO:0005737">
    <property type="term" value="C:cytoplasm"/>
    <property type="evidence" value="ECO:0007669"/>
    <property type="project" value="UniProtKB-SubCell"/>
</dbReference>
<dbReference type="GO" id="GO:0009408">
    <property type="term" value="P:response to heat"/>
    <property type="evidence" value="ECO:0007669"/>
    <property type="project" value="InterPro"/>
</dbReference>